<proteinExistence type="predicted"/>
<organism evidence="2 3">
    <name type="scientific">Rhodoblastus acidophilus</name>
    <name type="common">Rhodopseudomonas acidophila</name>
    <dbReference type="NCBI Taxonomy" id="1074"/>
    <lineage>
        <taxon>Bacteria</taxon>
        <taxon>Pseudomonadati</taxon>
        <taxon>Pseudomonadota</taxon>
        <taxon>Alphaproteobacteria</taxon>
        <taxon>Hyphomicrobiales</taxon>
        <taxon>Rhodoblastaceae</taxon>
        <taxon>Rhodoblastus</taxon>
    </lineage>
</organism>
<keyword evidence="1" id="KW-1133">Transmembrane helix</keyword>
<reference evidence="3" key="1">
    <citation type="submission" date="2017-06" db="EMBL/GenBank/DDBJ databases">
        <authorList>
            <person name="Varghese N."/>
            <person name="Submissions S."/>
        </authorList>
    </citation>
    <scope>NUCLEOTIDE SEQUENCE [LARGE SCALE GENOMIC DNA]</scope>
    <source>
        <strain evidence="3">DSM 137</strain>
    </source>
</reference>
<protein>
    <submittedName>
        <fullName evidence="2">Uncharacterized protein</fullName>
    </submittedName>
</protein>
<evidence type="ECO:0000313" key="3">
    <source>
        <dbReference type="Proteomes" id="UP000198418"/>
    </source>
</evidence>
<feature type="transmembrane region" description="Helical" evidence="1">
    <location>
        <begin position="15"/>
        <end position="37"/>
    </location>
</feature>
<keyword evidence="1" id="KW-0472">Membrane</keyword>
<keyword evidence="3" id="KW-1185">Reference proteome</keyword>
<dbReference type="Proteomes" id="UP000198418">
    <property type="component" value="Unassembled WGS sequence"/>
</dbReference>
<dbReference type="AlphaFoldDB" id="A0A212QX63"/>
<dbReference type="OrthoDB" id="8454297at2"/>
<feature type="transmembrane region" description="Helical" evidence="1">
    <location>
        <begin position="49"/>
        <end position="77"/>
    </location>
</feature>
<name>A0A212QX63_RHOAC</name>
<evidence type="ECO:0000256" key="1">
    <source>
        <dbReference type="SAM" id="Phobius"/>
    </source>
</evidence>
<dbReference type="PROSITE" id="PS51257">
    <property type="entry name" value="PROKAR_LIPOPROTEIN"/>
    <property type="match status" value="1"/>
</dbReference>
<dbReference type="EMBL" id="FYDG01000002">
    <property type="protein sequence ID" value="SNB64338.1"/>
    <property type="molecule type" value="Genomic_DNA"/>
</dbReference>
<gene>
    <name evidence="2" type="ORF">SAMN06265338_10224</name>
</gene>
<sequence>MPQSRKTNHLVRMMILNWALGWAVGFACAGGVLISNVGHIRDMMLKSDFMLQFLALLFGSFGMTFGGVVAATAVMLLPTDPEQWRGGGGTRAPVLLPAYALARVRSRRA</sequence>
<dbReference type="RefSeq" id="WP_088519573.1">
    <property type="nucleotide sequence ID" value="NZ_FYDG01000002.1"/>
</dbReference>
<accession>A0A212QX63</accession>
<evidence type="ECO:0000313" key="2">
    <source>
        <dbReference type="EMBL" id="SNB64338.1"/>
    </source>
</evidence>
<keyword evidence="1" id="KW-0812">Transmembrane</keyword>